<organism evidence="6 7">
    <name type="scientific">Rhodopseudomonas rhenobacensis</name>
    <dbReference type="NCBI Taxonomy" id="87461"/>
    <lineage>
        <taxon>Bacteria</taxon>
        <taxon>Pseudomonadati</taxon>
        <taxon>Pseudomonadota</taxon>
        <taxon>Alphaproteobacteria</taxon>
        <taxon>Hyphomicrobiales</taxon>
        <taxon>Nitrobacteraceae</taxon>
        <taxon>Rhodopseudomonas</taxon>
    </lineage>
</organism>
<comment type="similarity">
    <text evidence="1">Belongs to the peptidase S49 family.</text>
</comment>
<dbReference type="Gene3D" id="3.90.226.10">
    <property type="entry name" value="2-enoyl-CoA Hydratase, Chain A, domain 1"/>
    <property type="match status" value="1"/>
</dbReference>
<keyword evidence="4" id="KW-0720">Serine protease</keyword>
<dbReference type="RefSeq" id="WP_184261463.1">
    <property type="nucleotide sequence ID" value="NZ_JACHIH010000034.1"/>
</dbReference>
<evidence type="ECO:0000313" key="7">
    <source>
        <dbReference type="Proteomes" id="UP000542353"/>
    </source>
</evidence>
<protein>
    <submittedName>
        <fullName evidence="6">Protease-4</fullName>
        <ecNumber evidence="6">3.4.21.-</ecNumber>
    </submittedName>
</protein>
<comment type="caution">
    <text evidence="6">The sequence shown here is derived from an EMBL/GenBank/DDBJ whole genome shotgun (WGS) entry which is preliminary data.</text>
</comment>
<dbReference type="Pfam" id="PF01343">
    <property type="entry name" value="Peptidase_S49"/>
    <property type="match status" value="1"/>
</dbReference>
<keyword evidence="7" id="KW-1185">Reference proteome</keyword>
<evidence type="ECO:0000256" key="3">
    <source>
        <dbReference type="ARBA" id="ARBA00022801"/>
    </source>
</evidence>
<dbReference type="AlphaFoldDB" id="A0A7W7Z791"/>
<evidence type="ECO:0000256" key="2">
    <source>
        <dbReference type="ARBA" id="ARBA00022670"/>
    </source>
</evidence>
<evidence type="ECO:0000259" key="5">
    <source>
        <dbReference type="Pfam" id="PF01343"/>
    </source>
</evidence>
<evidence type="ECO:0000256" key="1">
    <source>
        <dbReference type="ARBA" id="ARBA00008683"/>
    </source>
</evidence>
<keyword evidence="2 6" id="KW-0645">Protease</keyword>
<dbReference type="GO" id="GO:0006508">
    <property type="term" value="P:proteolysis"/>
    <property type="evidence" value="ECO:0007669"/>
    <property type="project" value="UniProtKB-KW"/>
</dbReference>
<dbReference type="CDD" id="cd07023">
    <property type="entry name" value="S49_Sppa_N_C"/>
    <property type="match status" value="1"/>
</dbReference>
<reference evidence="6 7" key="1">
    <citation type="submission" date="2020-08" db="EMBL/GenBank/DDBJ databases">
        <title>Genomic Encyclopedia of Type Strains, Phase IV (KMG-IV): sequencing the most valuable type-strain genomes for metagenomic binning, comparative biology and taxonomic classification.</title>
        <authorList>
            <person name="Goeker M."/>
        </authorList>
    </citation>
    <scope>NUCLEOTIDE SEQUENCE [LARGE SCALE GENOMIC DNA]</scope>
    <source>
        <strain evidence="6 7">DSM 12706</strain>
    </source>
</reference>
<keyword evidence="3 6" id="KW-0378">Hydrolase</keyword>
<dbReference type="EMBL" id="JACHIH010000034">
    <property type="protein sequence ID" value="MBB5049327.1"/>
    <property type="molecule type" value="Genomic_DNA"/>
</dbReference>
<dbReference type="InterPro" id="IPR004635">
    <property type="entry name" value="Pept_S49_SppA"/>
</dbReference>
<dbReference type="EC" id="3.4.21.-" evidence="6"/>
<dbReference type="InterPro" id="IPR002142">
    <property type="entry name" value="Peptidase_S49"/>
</dbReference>
<dbReference type="InterPro" id="IPR029045">
    <property type="entry name" value="ClpP/crotonase-like_dom_sf"/>
</dbReference>
<dbReference type="NCBIfam" id="TIGR00706">
    <property type="entry name" value="SppA_dom"/>
    <property type="match status" value="1"/>
</dbReference>
<gene>
    <name evidence="6" type="ORF">HNR60_004103</name>
</gene>
<dbReference type="InterPro" id="IPR047272">
    <property type="entry name" value="S49_SppA_C"/>
</dbReference>
<dbReference type="GO" id="GO:0008236">
    <property type="term" value="F:serine-type peptidase activity"/>
    <property type="evidence" value="ECO:0007669"/>
    <property type="project" value="UniProtKB-KW"/>
</dbReference>
<dbReference type="SUPFAM" id="SSF52096">
    <property type="entry name" value="ClpP/crotonase"/>
    <property type="match status" value="1"/>
</dbReference>
<feature type="domain" description="Peptidase S49" evidence="5">
    <location>
        <begin position="107"/>
        <end position="258"/>
    </location>
</feature>
<name>A0A7W7Z791_9BRAD</name>
<accession>A0A7W7Z791</accession>
<dbReference type="Gene3D" id="6.20.330.10">
    <property type="match status" value="1"/>
</dbReference>
<sequence>MSFDSDVIVDRRRMRRKLTFWRVAAALVAIAAVIAVGSAAVPSGALAPSAGAIARVKIDGLIRSDADRVEALERLEKSAAAAVVVHINSPGGTTAGSEQLYDALVRLKAKKPLVVVVEGLAASGGYIAAIASDHIVAQQSSLVGSIGVLFQFPNFTELLKTVGVKVEEVKSSPLKAAPNGFEPTSPEARAALESLVKDSYAWFRGLVQQRRGMDAAQLEKVADGRVFTGRQAVDLKLIDQLGDEKTAIAWLVAEKKVKADLPVRDYKLEPRFGDLTFLRAAASITLDAMGLNAVARQIERAGVVQSVEQLGLDGMLALWQPAGSN</sequence>
<dbReference type="PANTHER" id="PTHR42987">
    <property type="entry name" value="PEPTIDASE S49"/>
    <property type="match status" value="1"/>
</dbReference>
<dbReference type="PANTHER" id="PTHR42987:SF6">
    <property type="entry name" value="PROTEINASE IV"/>
    <property type="match status" value="1"/>
</dbReference>
<dbReference type="Proteomes" id="UP000542353">
    <property type="component" value="Unassembled WGS sequence"/>
</dbReference>
<proteinExistence type="inferred from homology"/>
<evidence type="ECO:0000256" key="4">
    <source>
        <dbReference type="ARBA" id="ARBA00022825"/>
    </source>
</evidence>
<evidence type="ECO:0000313" key="6">
    <source>
        <dbReference type="EMBL" id="MBB5049327.1"/>
    </source>
</evidence>